<dbReference type="PANTHER" id="PTHR33120">
    <property type="entry name" value="EXPRESSED PROTEIN-RELATED"/>
    <property type="match status" value="1"/>
</dbReference>
<evidence type="ECO:0000313" key="2">
    <source>
        <dbReference type="EnsemblPlants" id="OMERI12G11310.1"/>
    </source>
</evidence>
<reference evidence="2" key="1">
    <citation type="submission" date="2015-04" db="UniProtKB">
        <authorList>
            <consortium name="EnsemblPlants"/>
        </authorList>
    </citation>
    <scope>IDENTIFICATION</scope>
</reference>
<organism evidence="2">
    <name type="scientific">Oryza meridionalis</name>
    <dbReference type="NCBI Taxonomy" id="40149"/>
    <lineage>
        <taxon>Eukaryota</taxon>
        <taxon>Viridiplantae</taxon>
        <taxon>Streptophyta</taxon>
        <taxon>Embryophyta</taxon>
        <taxon>Tracheophyta</taxon>
        <taxon>Spermatophyta</taxon>
        <taxon>Magnoliopsida</taxon>
        <taxon>Liliopsida</taxon>
        <taxon>Poales</taxon>
        <taxon>Poaceae</taxon>
        <taxon>BOP clade</taxon>
        <taxon>Oryzoideae</taxon>
        <taxon>Oryzeae</taxon>
        <taxon>Oryzinae</taxon>
        <taxon>Oryza</taxon>
    </lineage>
</organism>
<feature type="compositionally biased region" description="Polar residues" evidence="1">
    <location>
        <begin position="1"/>
        <end position="14"/>
    </location>
</feature>
<evidence type="ECO:0000313" key="3">
    <source>
        <dbReference type="Proteomes" id="UP000008021"/>
    </source>
</evidence>
<feature type="region of interest" description="Disordered" evidence="1">
    <location>
        <begin position="1"/>
        <end position="69"/>
    </location>
</feature>
<protein>
    <submittedName>
        <fullName evidence="2">Uncharacterized protein</fullName>
    </submittedName>
</protein>
<feature type="compositionally biased region" description="Acidic residues" evidence="1">
    <location>
        <begin position="31"/>
        <end position="40"/>
    </location>
</feature>
<dbReference type="Gramene" id="OMERI12G11310.1">
    <property type="protein sequence ID" value="OMERI12G11310.1"/>
    <property type="gene ID" value="OMERI12G11310"/>
</dbReference>
<keyword evidence="3" id="KW-1185">Reference proteome</keyword>
<reference evidence="2" key="2">
    <citation type="submission" date="2018-05" db="EMBL/GenBank/DDBJ databases">
        <title>OmerRS3 (Oryza meridionalis Reference Sequence Version 3).</title>
        <authorList>
            <person name="Zhang J."/>
            <person name="Kudrna D."/>
            <person name="Lee S."/>
            <person name="Talag J."/>
            <person name="Welchert J."/>
            <person name="Wing R.A."/>
        </authorList>
    </citation>
    <scope>NUCLEOTIDE SEQUENCE [LARGE SCALE GENOMIC DNA]</scope>
    <source>
        <strain evidence="2">cv. OR44</strain>
    </source>
</reference>
<proteinExistence type="predicted"/>
<sequence>MKPSSLPSFGSPRTSSDKRKLPRLPRWIPSDSDEEEDDEVMPPSPPYMDEEEEDEEEEDDDEEELAPETRALRRSLLSLIRIHYIEAIRRLPAADIRAALARGVLVGGHCYGAGNHSLARNTRSHS</sequence>
<dbReference type="HOGENOM" id="CLU_1985122_0_0_1"/>
<dbReference type="EnsemblPlants" id="OMERI12G11310.1">
    <property type="protein sequence ID" value="OMERI12G11310.1"/>
    <property type="gene ID" value="OMERI12G11310"/>
</dbReference>
<name>A0A0E0FD83_9ORYZ</name>
<evidence type="ECO:0000256" key="1">
    <source>
        <dbReference type="SAM" id="MobiDB-lite"/>
    </source>
</evidence>
<dbReference type="AlphaFoldDB" id="A0A0E0FD83"/>
<dbReference type="Proteomes" id="UP000008021">
    <property type="component" value="Chromosome 12"/>
</dbReference>
<dbReference type="PANTHER" id="PTHR33120:SF39">
    <property type="entry name" value="OS01G0314000 PROTEIN"/>
    <property type="match status" value="1"/>
</dbReference>
<feature type="compositionally biased region" description="Acidic residues" evidence="1">
    <location>
        <begin position="48"/>
        <end position="66"/>
    </location>
</feature>
<accession>A0A0E0FD83</accession>